<keyword evidence="6" id="KW-1185">Reference proteome</keyword>
<evidence type="ECO:0000259" key="4">
    <source>
        <dbReference type="Pfam" id="PF16177"/>
    </source>
</evidence>
<dbReference type="InterPro" id="IPR025110">
    <property type="entry name" value="AMP-bd_C"/>
</dbReference>
<evidence type="ECO:0000313" key="6">
    <source>
        <dbReference type="Proteomes" id="UP000076078"/>
    </source>
</evidence>
<dbReference type="InterPro" id="IPR042099">
    <property type="entry name" value="ANL_N_sf"/>
</dbReference>
<proteinExistence type="inferred from homology"/>
<dbReference type="SUPFAM" id="SSF56801">
    <property type="entry name" value="Acetyl-CoA synthetase-like"/>
    <property type="match status" value="1"/>
</dbReference>
<dbReference type="FunCoup" id="A0A152A6E6">
    <property type="interactions" value="29"/>
</dbReference>
<dbReference type="InterPro" id="IPR020845">
    <property type="entry name" value="AMP-binding_CS"/>
</dbReference>
<evidence type="ECO:0000259" key="2">
    <source>
        <dbReference type="Pfam" id="PF00501"/>
    </source>
</evidence>
<feature type="domain" description="Acetyl-coenzyme A synthetase N-terminal" evidence="4">
    <location>
        <begin position="59"/>
        <end position="113"/>
    </location>
</feature>
<name>A0A152A6E6_TIELA</name>
<comment type="caution">
    <text evidence="5">The sequence shown here is derived from an EMBL/GenBank/DDBJ whole genome shotgun (WGS) entry which is preliminary data.</text>
</comment>
<dbReference type="InParanoid" id="A0A152A6E6"/>
<dbReference type="OMA" id="FIMGRTD"/>
<evidence type="ECO:0000313" key="5">
    <source>
        <dbReference type="EMBL" id="KYR01798.1"/>
    </source>
</evidence>
<dbReference type="Pfam" id="PF16177">
    <property type="entry name" value="ACAS_N"/>
    <property type="match status" value="1"/>
</dbReference>
<dbReference type="Pfam" id="PF00501">
    <property type="entry name" value="AMP-binding"/>
    <property type="match status" value="1"/>
</dbReference>
<dbReference type="InterPro" id="IPR032387">
    <property type="entry name" value="ACAS_N"/>
</dbReference>
<feature type="domain" description="AMP-dependent synthetase/ligase" evidence="2">
    <location>
        <begin position="124"/>
        <end position="513"/>
    </location>
</feature>
<dbReference type="EMBL" id="LODT01000006">
    <property type="protein sequence ID" value="KYR01798.1"/>
    <property type="molecule type" value="Genomic_DNA"/>
</dbReference>
<dbReference type="Gene3D" id="3.30.300.30">
    <property type="match status" value="1"/>
</dbReference>
<gene>
    <name evidence="5" type="ORF">DLAC_01812</name>
</gene>
<dbReference type="Gene3D" id="3.40.50.12780">
    <property type="entry name" value="N-terminal domain of ligase-like"/>
    <property type="match status" value="1"/>
</dbReference>
<dbReference type="PANTHER" id="PTHR43347">
    <property type="entry name" value="ACYL-COA SYNTHETASE"/>
    <property type="match status" value="1"/>
</dbReference>
<dbReference type="GO" id="GO:0050218">
    <property type="term" value="F:propionate-CoA ligase activity"/>
    <property type="evidence" value="ECO:0007669"/>
    <property type="project" value="TreeGrafter"/>
</dbReference>
<evidence type="ECO:0000259" key="3">
    <source>
        <dbReference type="Pfam" id="PF13193"/>
    </source>
</evidence>
<dbReference type="STRING" id="361077.A0A152A6E6"/>
<organism evidence="5 6">
    <name type="scientific">Tieghemostelium lacteum</name>
    <name type="common">Slime mold</name>
    <name type="synonym">Dictyostelium lacteum</name>
    <dbReference type="NCBI Taxonomy" id="361077"/>
    <lineage>
        <taxon>Eukaryota</taxon>
        <taxon>Amoebozoa</taxon>
        <taxon>Evosea</taxon>
        <taxon>Eumycetozoa</taxon>
        <taxon>Dictyostelia</taxon>
        <taxon>Dictyosteliales</taxon>
        <taxon>Raperosteliaceae</taxon>
        <taxon>Tieghemostelium</taxon>
    </lineage>
</organism>
<dbReference type="InterPro" id="IPR000873">
    <property type="entry name" value="AMP-dep_synth/lig_dom"/>
</dbReference>
<protein>
    <submittedName>
        <fullName evidence="5">Putative acyl-CoA synthetase</fullName>
    </submittedName>
</protein>
<dbReference type="AlphaFoldDB" id="A0A152A6E6"/>
<dbReference type="PROSITE" id="PS00455">
    <property type="entry name" value="AMP_BINDING"/>
    <property type="match status" value="1"/>
</dbReference>
<dbReference type="Pfam" id="PF13193">
    <property type="entry name" value="AMP-binding_C"/>
    <property type="match status" value="1"/>
</dbReference>
<comment type="similarity">
    <text evidence="1">Belongs to the ATP-dependent AMP-binding enzyme family.</text>
</comment>
<sequence>MYFIRNNRLFQSISFKSFQNYHQNYLYLQNNGIRFYSNKNDFNQKQQNAISEHLKTFNYEKEYKRSIEEPEKFWDSVASQYVHWNKRYDKVMGGTIETPKWFEGGVLNAAYNCLDVHVRDPLRKDQIALIQETPGKGWEEKLTYQQLYDKVCLFARGLVNLGVGKGDRVIIYMPMINEGVIAMLACARIGAIHSVVFGGFASAQLANRIEHSQARLVISSNYGIDGLKTVDYKSLLGEALDISKHKPNHVVLFNRDTSSVEISPKKYSSSLDKAMDWNQLIKGVEPLREYQLVESSHPLYLIYTSGTTGAPKGIIRETGGYMAQLNYAIRYGYGMQPGDVFWAGSDIGWVVGHSLCVYGALACGLTSIIFEGKPILPDPSVYWRLIEKYRVKAMFSAPTAIRAIHRDDPEGKHFEGIDLSSLKYMWLAGERLDTPTQLWLQSKLPKTSTVGDHYWTSESGCTMLTQPLDSNGELQLEIGVSGKPFMGFKMEILDDHSKPISKVDEQGEIAIRLPVPPGFTNTLYLNHPGYIQTYQRPHLGYSRTGDSGYMDSKGYFHVVSRIDDVINTSGHRISTGSIEEVLAGHASVVECAVIGVPDEIKGEIPFGFVILKHSHSIEKVEKELIQLVRNTIGPVAVFKNVLAFSKLPKTRSGKIMRNVLRKIYNGDEFPIPPTIEDPDVLSDIKLQIKNYHNKLNKNSINKN</sequence>
<dbReference type="PANTHER" id="PTHR43347:SF3">
    <property type="entry name" value="ACYL-COA SYNTHETASE SHORT-CHAIN FAMILY MEMBER 3, MITOCHONDRIAL"/>
    <property type="match status" value="1"/>
</dbReference>
<dbReference type="InterPro" id="IPR045851">
    <property type="entry name" value="AMP-bd_C_sf"/>
</dbReference>
<evidence type="ECO:0000256" key="1">
    <source>
        <dbReference type="ARBA" id="ARBA00006432"/>
    </source>
</evidence>
<dbReference type="OrthoDB" id="1706066at2759"/>
<feature type="domain" description="AMP-binding enzyme C-terminal" evidence="3">
    <location>
        <begin position="578"/>
        <end position="654"/>
    </location>
</feature>
<reference evidence="5 6" key="1">
    <citation type="submission" date="2015-12" db="EMBL/GenBank/DDBJ databases">
        <title>Dictyostelia acquired genes for synthesis and detection of signals that induce cell-type specialization by lateral gene transfer from prokaryotes.</title>
        <authorList>
            <person name="Gloeckner G."/>
            <person name="Schaap P."/>
        </authorList>
    </citation>
    <scope>NUCLEOTIDE SEQUENCE [LARGE SCALE GENOMIC DNA]</scope>
    <source>
        <strain evidence="5 6">TK</strain>
    </source>
</reference>
<accession>A0A152A6E6</accession>
<dbReference type="Proteomes" id="UP000076078">
    <property type="component" value="Unassembled WGS sequence"/>
</dbReference>